<dbReference type="GO" id="GO:0005737">
    <property type="term" value="C:cytoplasm"/>
    <property type="evidence" value="ECO:0007669"/>
    <property type="project" value="TreeGrafter"/>
</dbReference>
<dbReference type="PROSITE" id="PS00893">
    <property type="entry name" value="NUDIX_BOX"/>
    <property type="match status" value="1"/>
</dbReference>
<dbReference type="InterPro" id="IPR000086">
    <property type="entry name" value="NUDIX_hydrolase_dom"/>
</dbReference>
<keyword evidence="5" id="KW-0460">Magnesium</keyword>
<evidence type="ECO:0000256" key="4">
    <source>
        <dbReference type="ARBA" id="ARBA00022801"/>
    </source>
</evidence>
<dbReference type="InterPro" id="IPR047198">
    <property type="entry name" value="DDP-like_NUDIX"/>
</dbReference>
<reference evidence="7" key="2">
    <citation type="submission" date="2021-12" db="EMBL/GenBank/DDBJ databases">
        <title>Resequencing data analysis of finger millet.</title>
        <authorList>
            <person name="Hatakeyama M."/>
            <person name="Aluri S."/>
            <person name="Balachadran M.T."/>
            <person name="Sivarajan S.R."/>
            <person name="Poveda L."/>
            <person name="Shimizu-Inatsugi R."/>
            <person name="Schlapbach R."/>
            <person name="Sreeman S.M."/>
            <person name="Shimizu K.K."/>
        </authorList>
    </citation>
    <scope>NUCLEOTIDE SEQUENCE</scope>
</reference>
<name>A0AAV5F0H6_ELECO</name>
<feature type="domain" description="Nudix hydrolase" evidence="6">
    <location>
        <begin position="26"/>
        <end position="180"/>
    </location>
</feature>
<evidence type="ECO:0000313" key="8">
    <source>
        <dbReference type="Proteomes" id="UP001054889"/>
    </source>
</evidence>
<evidence type="ECO:0000256" key="5">
    <source>
        <dbReference type="ARBA" id="ARBA00022842"/>
    </source>
</evidence>
<comment type="caution">
    <text evidence="7">The sequence shown here is derived from an EMBL/GenBank/DDBJ whole genome shotgun (WGS) entry which is preliminary data.</text>
</comment>
<dbReference type="GO" id="GO:0005634">
    <property type="term" value="C:nucleus"/>
    <property type="evidence" value="ECO:0007669"/>
    <property type="project" value="TreeGrafter"/>
</dbReference>
<proteinExistence type="inferred from homology"/>
<dbReference type="Pfam" id="PF00293">
    <property type="entry name" value="NUDIX"/>
    <property type="match status" value="1"/>
</dbReference>
<comment type="similarity">
    <text evidence="2">Belongs to the Nudix hydrolase family.</text>
</comment>
<keyword evidence="8" id="KW-1185">Reference proteome</keyword>
<dbReference type="PROSITE" id="PS51462">
    <property type="entry name" value="NUDIX"/>
    <property type="match status" value="1"/>
</dbReference>
<accession>A0AAV5F0H6</accession>
<reference evidence="7" key="1">
    <citation type="journal article" date="2018" name="DNA Res.">
        <title>Multiple hybrid de novo genome assembly of finger millet, an orphan allotetraploid crop.</title>
        <authorList>
            <person name="Hatakeyama M."/>
            <person name="Aluri S."/>
            <person name="Balachadran M.T."/>
            <person name="Sivarajan S.R."/>
            <person name="Patrignani A."/>
            <person name="Gruter S."/>
            <person name="Poveda L."/>
            <person name="Shimizu-Inatsugi R."/>
            <person name="Baeten J."/>
            <person name="Francoijs K.J."/>
            <person name="Nataraja K.N."/>
            <person name="Reddy Y.A.N."/>
            <person name="Phadnis S."/>
            <person name="Ravikumar R.L."/>
            <person name="Schlapbach R."/>
            <person name="Sreeman S.M."/>
            <person name="Shimizu K.K."/>
        </authorList>
    </citation>
    <scope>NUCLEOTIDE SEQUENCE</scope>
</reference>
<dbReference type="CDD" id="cd04666">
    <property type="entry name" value="NUDIX_DIPP2_like_Nudt4"/>
    <property type="match status" value="1"/>
</dbReference>
<dbReference type="Gene3D" id="3.90.79.10">
    <property type="entry name" value="Nucleoside Triphosphate Pyrophosphohydrolase"/>
    <property type="match status" value="1"/>
</dbReference>
<evidence type="ECO:0000313" key="7">
    <source>
        <dbReference type="EMBL" id="GJN27766.1"/>
    </source>
</evidence>
<dbReference type="InterPro" id="IPR015797">
    <property type="entry name" value="NUDIX_hydrolase-like_dom_sf"/>
</dbReference>
<gene>
    <name evidence="7" type="primary">gb15815</name>
    <name evidence="7" type="ORF">PR202_gb15815</name>
</gene>
<dbReference type="PANTHER" id="PTHR12629">
    <property type="entry name" value="DIPHOSPHOINOSITOL POLYPHOSPHATE PHOSPHOHYDROLASE"/>
    <property type="match status" value="1"/>
</dbReference>
<keyword evidence="3" id="KW-0479">Metal-binding</keyword>
<protein>
    <recommendedName>
        <fullName evidence="6">Nudix hydrolase domain-containing protein</fullName>
    </recommendedName>
</protein>
<sequence length="225" mass="25183">MASHQENTTTVLVARKGRLRQRYDNEYRLVAGVVPYRVAADGQTEVLMVSTPNRDDLVFPKGGWEDDEDVYEAASREALEEAGVKGNIDVIIHLSPCSLSFLEFIDRTALGLWVFRSKSSQADSDSPRGACKGYIFAMDVVEELDQWPEQDTHGRQWVSPADAYRLCRYAWMREALSALQDRLPAICHCQHQAATKPAAPELNERPGMYMMMKTAATAEPALALC</sequence>
<keyword evidence="4" id="KW-0378">Hydrolase</keyword>
<evidence type="ECO:0000256" key="2">
    <source>
        <dbReference type="ARBA" id="ARBA00005582"/>
    </source>
</evidence>
<evidence type="ECO:0000256" key="1">
    <source>
        <dbReference type="ARBA" id="ARBA00001946"/>
    </source>
</evidence>
<dbReference type="EMBL" id="BQKI01000079">
    <property type="protein sequence ID" value="GJN27766.1"/>
    <property type="molecule type" value="Genomic_DNA"/>
</dbReference>
<dbReference type="GO" id="GO:0016462">
    <property type="term" value="F:pyrophosphatase activity"/>
    <property type="evidence" value="ECO:0007669"/>
    <property type="project" value="InterPro"/>
</dbReference>
<evidence type="ECO:0000259" key="6">
    <source>
        <dbReference type="PROSITE" id="PS51462"/>
    </source>
</evidence>
<comment type="cofactor">
    <cofactor evidence="1">
        <name>Mg(2+)</name>
        <dbReference type="ChEBI" id="CHEBI:18420"/>
    </cofactor>
</comment>
<dbReference type="AlphaFoldDB" id="A0AAV5F0H6"/>
<dbReference type="PANTHER" id="PTHR12629:SF58">
    <property type="entry name" value="NUDIX HYDROLASE 12, MITOCHONDRIAL"/>
    <property type="match status" value="1"/>
</dbReference>
<dbReference type="SUPFAM" id="SSF55811">
    <property type="entry name" value="Nudix"/>
    <property type="match status" value="1"/>
</dbReference>
<dbReference type="GO" id="GO:0046872">
    <property type="term" value="F:metal ion binding"/>
    <property type="evidence" value="ECO:0007669"/>
    <property type="project" value="UniProtKB-KW"/>
</dbReference>
<dbReference type="InterPro" id="IPR020084">
    <property type="entry name" value="NUDIX_hydrolase_CS"/>
</dbReference>
<dbReference type="Proteomes" id="UP001054889">
    <property type="component" value="Unassembled WGS sequence"/>
</dbReference>
<evidence type="ECO:0000256" key="3">
    <source>
        <dbReference type="ARBA" id="ARBA00022723"/>
    </source>
</evidence>
<organism evidence="7 8">
    <name type="scientific">Eleusine coracana subsp. coracana</name>
    <dbReference type="NCBI Taxonomy" id="191504"/>
    <lineage>
        <taxon>Eukaryota</taxon>
        <taxon>Viridiplantae</taxon>
        <taxon>Streptophyta</taxon>
        <taxon>Embryophyta</taxon>
        <taxon>Tracheophyta</taxon>
        <taxon>Spermatophyta</taxon>
        <taxon>Magnoliopsida</taxon>
        <taxon>Liliopsida</taxon>
        <taxon>Poales</taxon>
        <taxon>Poaceae</taxon>
        <taxon>PACMAD clade</taxon>
        <taxon>Chloridoideae</taxon>
        <taxon>Cynodonteae</taxon>
        <taxon>Eleusininae</taxon>
        <taxon>Eleusine</taxon>
    </lineage>
</organism>